<dbReference type="EMBL" id="FQYT01000008">
    <property type="protein sequence ID" value="SHI86316.1"/>
    <property type="molecule type" value="Genomic_DNA"/>
</dbReference>
<dbReference type="Pfam" id="PF01566">
    <property type="entry name" value="Nramp"/>
    <property type="match status" value="1"/>
</dbReference>
<evidence type="ECO:0000256" key="6">
    <source>
        <dbReference type="SAM" id="Phobius"/>
    </source>
</evidence>
<sequence length="419" mass="44896">MIKKIKAFLRKLGPGIITGASDDDPSGIGTYSQTGAKFGYGLLWLSPISCIFAIAIQEMCGRIGVVTGKGLTGVMRENYPKGISYSAIVLLFIANTVNIGADLGAMAAVAQLVFGLPFVFWILIMTALTLTLEIFLDYRIYSKVLIILTFSLFAYFATAVVVKQDLGGILHGTFLPSEHFSKDLILNIVAFLGTTISPYLFFWQADEEVEKEIVEYKIKAIGSGRPGISHLDINDMRIDTIIGMVFTALTAFMIVITTAGTLHKEGITSINTATDAAQALRPLAGDFAYLLFAIGIIGTGLLGVPVLAGSSSYAISETLGWKTGLGKKLKEAHGFYGVITIATIIGLAINFIGIDPMKALYYAAAVNGLMAPPLMILILLIANNKTVMGYYTNKWLSNTVSIIATAVMTAAGILLLFNL</sequence>
<dbReference type="Proteomes" id="UP000184342">
    <property type="component" value="Unassembled WGS sequence"/>
</dbReference>
<evidence type="ECO:0000256" key="2">
    <source>
        <dbReference type="ARBA" id="ARBA00022448"/>
    </source>
</evidence>
<gene>
    <name evidence="7" type="ORF">SAMN02745691_00942</name>
</gene>
<organism evidence="7 8">
    <name type="scientific">Parasporobacterium paucivorans DSM 15970</name>
    <dbReference type="NCBI Taxonomy" id="1122934"/>
    <lineage>
        <taxon>Bacteria</taxon>
        <taxon>Bacillati</taxon>
        <taxon>Bacillota</taxon>
        <taxon>Clostridia</taxon>
        <taxon>Lachnospirales</taxon>
        <taxon>Lachnospiraceae</taxon>
        <taxon>Parasporobacterium</taxon>
    </lineage>
</organism>
<dbReference type="AlphaFoldDB" id="A0A1M6ELL6"/>
<evidence type="ECO:0000256" key="5">
    <source>
        <dbReference type="ARBA" id="ARBA00023136"/>
    </source>
</evidence>
<dbReference type="GO" id="GO:0015086">
    <property type="term" value="F:cadmium ion transmembrane transporter activity"/>
    <property type="evidence" value="ECO:0007669"/>
    <property type="project" value="TreeGrafter"/>
</dbReference>
<dbReference type="GO" id="GO:0034755">
    <property type="term" value="P:iron ion transmembrane transport"/>
    <property type="evidence" value="ECO:0007669"/>
    <property type="project" value="TreeGrafter"/>
</dbReference>
<evidence type="ECO:0000256" key="4">
    <source>
        <dbReference type="ARBA" id="ARBA00022989"/>
    </source>
</evidence>
<evidence type="ECO:0000256" key="1">
    <source>
        <dbReference type="ARBA" id="ARBA00004141"/>
    </source>
</evidence>
<keyword evidence="2" id="KW-0813">Transport</keyword>
<dbReference type="PANTHER" id="PTHR11706:SF33">
    <property type="entry name" value="NATURAL RESISTANCE-ASSOCIATED MACROPHAGE PROTEIN 2"/>
    <property type="match status" value="1"/>
</dbReference>
<proteinExistence type="predicted"/>
<keyword evidence="3 6" id="KW-0812">Transmembrane</keyword>
<feature type="transmembrane region" description="Helical" evidence="6">
    <location>
        <begin position="287"/>
        <end position="315"/>
    </location>
</feature>
<dbReference type="GO" id="GO:0005384">
    <property type="term" value="F:manganese ion transmembrane transporter activity"/>
    <property type="evidence" value="ECO:0007669"/>
    <property type="project" value="TreeGrafter"/>
</dbReference>
<name>A0A1M6ELL6_9FIRM</name>
<reference evidence="7 8" key="1">
    <citation type="submission" date="2016-11" db="EMBL/GenBank/DDBJ databases">
        <authorList>
            <person name="Jaros S."/>
            <person name="Januszkiewicz K."/>
            <person name="Wedrychowicz H."/>
        </authorList>
    </citation>
    <scope>NUCLEOTIDE SEQUENCE [LARGE SCALE GENOMIC DNA]</scope>
    <source>
        <strain evidence="7 8">DSM 15970</strain>
    </source>
</reference>
<evidence type="ECO:0000313" key="7">
    <source>
        <dbReference type="EMBL" id="SHI86316.1"/>
    </source>
</evidence>
<dbReference type="RefSeq" id="WP_073993207.1">
    <property type="nucleotide sequence ID" value="NZ_FQYT01000008.1"/>
</dbReference>
<feature type="transmembrane region" description="Helical" evidence="6">
    <location>
        <begin position="83"/>
        <end position="101"/>
    </location>
</feature>
<feature type="transmembrane region" description="Helical" evidence="6">
    <location>
        <begin position="335"/>
        <end position="354"/>
    </location>
</feature>
<protein>
    <submittedName>
        <fullName evidence="7">NRAMP (Natural resistance-associated macrophage protein) metal ion transporters</fullName>
    </submittedName>
</protein>
<dbReference type="GO" id="GO:0005886">
    <property type="term" value="C:plasma membrane"/>
    <property type="evidence" value="ECO:0007669"/>
    <property type="project" value="TreeGrafter"/>
</dbReference>
<feature type="transmembrane region" description="Helical" evidence="6">
    <location>
        <begin position="360"/>
        <end position="383"/>
    </location>
</feature>
<feature type="transmembrane region" description="Helical" evidence="6">
    <location>
        <begin position="144"/>
        <end position="164"/>
    </location>
</feature>
<keyword evidence="8" id="KW-1185">Reference proteome</keyword>
<feature type="transmembrane region" description="Helical" evidence="6">
    <location>
        <begin position="184"/>
        <end position="203"/>
    </location>
</feature>
<dbReference type="PANTHER" id="PTHR11706">
    <property type="entry name" value="SOLUTE CARRIER PROTEIN FAMILY 11 MEMBER"/>
    <property type="match status" value="1"/>
</dbReference>
<evidence type="ECO:0000256" key="3">
    <source>
        <dbReference type="ARBA" id="ARBA00022692"/>
    </source>
</evidence>
<dbReference type="InterPro" id="IPR001046">
    <property type="entry name" value="NRAMP_fam"/>
</dbReference>
<dbReference type="STRING" id="1122934.SAMN02745691_00942"/>
<evidence type="ECO:0000313" key="8">
    <source>
        <dbReference type="Proteomes" id="UP000184342"/>
    </source>
</evidence>
<feature type="transmembrane region" description="Helical" evidence="6">
    <location>
        <begin position="107"/>
        <end position="132"/>
    </location>
</feature>
<keyword evidence="5 6" id="KW-0472">Membrane</keyword>
<comment type="subcellular location">
    <subcellularLocation>
        <location evidence="1">Membrane</location>
        <topology evidence="1">Multi-pass membrane protein</topology>
    </subcellularLocation>
</comment>
<feature type="transmembrane region" description="Helical" evidence="6">
    <location>
        <begin position="241"/>
        <end position="262"/>
    </location>
</feature>
<accession>A0A1M6ELL6</accession>
<keyword evidence="4 6" id="KW-1133">Transmembrane helix</keyword>
<feature type="transmembrane region" description="Helical" evidence="6">
    <location>
        <begin position="395"/>
        <end position="417"/>
    </location>
</feature>